<evidence type="ECO:0000313" key="2">
    <source>
        <dbReference type="Proteomes" id="UP000241096"/>
    </source>
</evidence>
<reference evidence="1 2" key="1">
    <citation type="submission" date="2017-09" db="EMBL/GenBank/DDBJ databases">
        <authorList>
            <person name="Ehlers B."/>
            <person name="Leendertz F.H."/>
        </authorList>
    </citation>
    <scope>NUCLEOTIDE SEQUENCE [LARGE SCALE GENOMIC DNA]</scope>
</reference>
<accession>A0A2H4P7X4</accession>
<organism evidence="1 2">
    <name type="scientific">Pseudomonas phage ventosus</name>
    <dbReference type="NCBI Taxonomy" id="2048980"/>
    <lineage>
        <taxon>Viruses</taxon>
        <taxon>Duplodnaviria</taxon>
        <taxon>Heunggongvirae</taxon>
        <taxon>Uroviricota</taxon>
        <taxon>Caudoviricetes</taxon>
        <taxon>Vandenendeviridae</taxon>
        <taxon>Gorskivirinae</taxon>
        <taxon>Ventosusvirus</taxon>
        <taxon>Ventosusvirus ventosus</taxon>
    </lineage>
</organism>
<protein>
    <submittedName>
        <fullName evidence="1">Uncharacterized protein</fullName>
    </submittedName>
</protein>
<proteinExistence type="predicted"/>
<gene>
    <name evidence="1" type="ORF">CNR37_00076</name>
</gene>
<dbReference type="EMBL" id="MG018930">
    <property type="protein sequence ID" value="ATW58283.1"/>
    <property type="molecule type" value="Genomic_DNA"/>
</dbReference>
<evidence type="ECO:0000313" key="1">
    <source>
        <dbReference type="EMBL" id="ATW58283.1"/>
    </source>
</evidence>
<keyword evidence="2" id="KW-1185">Reference proteome</keyword>
<dbReference type="Proteomes" id="UP000241096">
    <property type="component" value="Segment"/>
</dbReference>
<name>A0A2H4P7X4_9CAUD</name>
<sequence length="46" mass="5199">MKEVKNHPTGWMAFVAAYKAAHRDEVLTAASYKVLMQQYIKGTKDA</sequence>